<name>A0ABT1C659_9HYPH</name>
<dbReference type="RefSeq" id="WP_252818854.1">
    <property type="nucleotide sequence ID" value="NZ_JAMXQS010000005.1"/>
</dbReference>
<evidence type="ECO:0000313" key="2">
    <source>
        <dbReference type="Proteomes" id="UP001205906"/>
    </source>
</evidence>
<gene>
    <name evidence="1" type="ORF">NGM99_10995</name>
</gene>
<accession>A0ABT1C659</accession>
<comment type="caution">
    <text evidence="1">The sequence shown here is derived from an EMBL/GenBank/DDBJ whole genome shotgun (WGS) entry which is preliminary data.</text>
</comment>
<organism evidence="1 2">
    <name type="scientific">Mesorhizobium liriopis</name>
    <dbReference type="NCBI Taxonomy" id="2953882"/>
    <lineage>
        <taxon>Bacteria</taxon>
        <taxon>Pseudomonadati</taxon>
        <taxon>Pseudomonadota</taxon>
        <taxon>Alphaproteobacteria</taxon>
        <taxon>Hyphomicrobiales</taxon>
        <taxon>Phyllobacteriaceae</taxon>
        <taxon>Mesorhizobium</taxon>
    </lineage>
</organism>
<proteinExistence type="predicted"/>
<keyword evidence="2" id="KW-1185">Reference proteome</keyword>
<protein>
    <submittedName>
        <fullName evidence="1">Uncharacterized protein</fullName>
    </submittedName>
</protein>
<dbReference type="EMBL" id="JAMXQS010000005">
    <property type="protein sequence ID" value="MCO6050310.1"/>
    <property type="molecule type" value="Genomic_DNA"/>
</dbReference>
<dbReference type="Proteomes" id="UP001205906">
    <property type="component" value="Unassembled WGS sequence"/>
</dbReference>
<reference evidence="1 2" key="1">
    <citation type="submission" date="2022-06" db="EMBL/GenBank/DDBJ databases">
        <title>Mesorhizobium sp. strain RP14 Genome sequencing and assembly.</title>
        <authorList>
            <person name="Kim I."/>
        </authorList>
    </citation>
    <scope>NUCLEOTIDE SEQUENCE [LARGE SCALE GENOMIC DNA]</scope>
    <source>
        <strain evidence="2">RP14(2022)</strain>
    </source>
</reference>
<sequence>MPNTHVPASASGLPIPSLHELSGHPDAKLIAIGQKMAALYPQFVEVDRARLATWTAWDDASTKAGKRRDMWATDQGYSLPEYAAYDQAFELAGLLQVQLNTLGQRALELPPTTLEGLAAYAVAVRHMGIDKGEHAKDYPDLDFQAVRIADFTRIVREVVRATTGKEWGL</sequence>
<evidence type="ECO:0000313" key="1">
    <source>
        <dbReference type="EMBL" id="MCO6050310.1"/>
    </source>
</evidence>